<evidence type="ECO:0000313" key="1">
    <source>
        <dbReference type="EMBL" id="KAH9371015.1"/>
    </source>
</evidence>
<organism evidence="1 2">
    <name type="scientific">Haemaphysalis longicornis</name>
    <name type="common">Bush tick</name>
    <dbReference type="NCBI Taxonomy" id="44386"/>
    <lineage>
        <taxon>Eukaryota</taxon>
        <taxon>Metazoa</taxon>
        <taxon>Ecdysozoa</taxon>
        <taxon>Arthropoda</taxon>
        <taxon>Chelicerata</taxon>
        <taxon>Arachnida</taxon>
        <taxon>Acari</taxon>
        <taxon>Parasitiformes</taxon>
        <taxon>Ixodida</taxon>
        <taxon>Ixodoidea</taxon>
        <taxon>Ixodidae</taxon>
        <taxon>Haemaphysalinae</taxon>
        <taxon>Haemaphysalis</taxon>
    </lineage>
</organism>
<name>A0A9J6G7X6_HAELO</name>
<keyword evidence="2" id="KW-1185">Reference proteome</keyword>
<sequence>MLPAVKPVISRGVFSSRIKRCLTTWSRLASRFNSIGKRKNNFQFGFGERSGLFGHAVLQEPSGFYLLKEQAIDDAEKYVREATDPKRSRKMVQVFDDLSDALCRVADMVSFPIVGGSDVEPCNWPTKTLATKTNPLVPLNCKHRFYNAFPSITMFVKKEQC</sequence>
<accession>A0A9J6G7X6</accession>
<dbReference type="OrthoDB" id="17530at2759"/>
<proteinExistence type="predicted"/>
<evidence type="ECO:0000313" key="2">
    <source>
        <dbReference type="Proteomes" id="UP000821853"/>
    </source>
</evidence>
<dbReference type="AlphaFoldDB" id="A0A9J6G7X6"/>
<reference evidence="1 2" key="1">
    <citation type="journal article" date="2020" name="Cell">
        <title>Large-Scale Comparative Analyses of Tick Genomes Elucidate Their Genetic Diversity and Vector Capacities.</title>
        <authorList>
            <consortium name="Tick Genome and Microbiome Consortium (TIGMIC)"/>
            <person name="Jia N."/>
            <person name="Wang J."/>
            <person name="Shi W."/>
            <person name="Du L."/>
            <person name="Sun Y."/>
            <person name="Zhan W."/>
            <person name="Jiang J.F."/>
            <person name="Wang Q."/>
            <person name="Zhang B."/>
            <person name="Ji P."/>
            <person name="Bell-Sakyi L."/>
            <person name="Cui X.M."/>
            <person name="Yuan T.T."/>
            <person name="Jiang B.G."/>
            <person name="Yang W.F."/>
            <person name="Lam T.T."/>
            <person name="Chang Q.C."/>
            <person name="Ding S.J."/>
            <person name="Wang X.J."/>
            <person name="Zhu J.G."/>
            <person name="Ruan X.D."/>
            <person name="Zhao L."/>
            <person name="Wei J.T."/>
            <person name="Ye R.Z."/>
            <person name="Que T.C."/>
            <person name="Du C.H."/>
            <person name="Zhou Y.H."/>
            <person name="Cheng J.X."/>
            <person name="Dai P.F."/>
            <person name="Guo W.B."/>
            <person name="Han X.H."/>
            <person name="Huang E.J."/>
            <person name="Li L.F."/>
            <person name="Wei W."/>
            <person name="Gao Y.C."/>
            <person name="Liu J.Z."/>
            <person name="Shao H.Z."/>
            <person name="Wang X."/>
            <person name="Wang C.C."/>
            <person name="Yang T.C."/>
            <person name="Huo Q.B."/>
            <person name="Li W."/>
            <person name="Chen H.Y."/>
            <person name="Chen S.E."/>
            <person name="Zhou L.G."/>
            <person name="Ni X.B."/>
            <person name="Tian J.H."/>
            <person name="Sheng Y."/>
            <person name="Liu T."/>
            <person name="Pan Y.S."/>
            <person name="Xia L.Y."/>
            <person name="Li J."/>
            <person name="Zhao F."/>
            <person name="Cao W.C."/>
        </authorList>
    </citation>
    <scope>NUCLEOTIDE SEQUENCE [LARGE SCALE GENOMIC DNA]</scope>
    <source>
        <strain evidence="1">HaeL-2018</strain>
    </source>
</reference>
<dbReference type="EMBL" id="JABSTR010000005">
    <property type="protein sequence ID" value="KAH9371015.1"/>
    <property type="molecule type" value="Genomic_DNA"/>
</dbReference>
<dbReference type="Proteomes" id="UP000821853">
    <property type="component" value="Chromosome 3"/>
</dbReference>
<gene>
    <name evidence="1" type="ORF">HPB48_017004</name>
</gene>
<protein>
    <submittedName>
        <fullName evidence="1">Uncharacterized protein</fullName>
    </submittedName>
</protein>
<dbReference type="VEuPathDB" id="VectorBase:HLOH_044056"/>
<comment type="caution">
    <text evidence="1">The sequence shown here is derived from an EMBL/GenBank/DDBJ whole genome shotgun (WGS) entry which is preliminary data.</text>
</comment>